<dbReference type="PROSITE" id="PS50297">
    <property type="entry name" value="ANK_REP_REGION"/>
    <property type="match status" value="1"/>
</dbReference>
<evidence type="ECO:0000256" key="3">
    <source>
        <dbReference type="PROSITE-ProRule" id="PRU00023"/>
    </source>
</evidence>
<dbReference type="AlphaFoldDB" id="A0AAW1T3G2"/>
<dbReference type="InterPro" id="IPR036770">
    <property type="entry name" value="Ankyrin_rpt-contain_sf"/>
</dbReference>
<gene>
    <name evidence="5" type="ORF">WJX84_009264</name>
</gene>
<dbReference type="PANTHER" id="PTHR24173">
    <property type="entry name" value="ANKYRIN REPEAT CONTAINING"/>
    <property type="match status" value="1"/>
</dbReference>
<dbReference type="Gene3D" id="1.25.40.20">
    <property type="entry name" value="Ankyrin repeat-containing domain"/>
    <property type="match status" value="1"/>
</dbReference>
<dbReference type="PROSITE" id="PS50088">
    <property type="entry name" value="ANK_REPEAT"/>
    <property type="match status" value="1"/>
</dbReference>
<dbReference type="InterPro" id="IPR002110">
    <property type="entry name" value="Ankyrin_rpt"/>
</dbReference>
<feature type="region of interest" description="Disordered" evidence="4">
    <location>
        <begin position="1"/>
        <end position="58"/>
    </location>
</feature>
<evidence type="ECO:0000256" key="2">
    <source>
        <dbReference type="ARBA" id="ARBA00023043"/>
    </source>
</evidence>
<evidence type="ECO:0000256" key="4">
    <source>
        <dbReference type="SAM" id="MobiDB-lite"/>
    </source>
</evidence>
<feature type="repeat" description="ANK" evidence="3">
    <location>
        <begin position="97"/>
        <end position="129"/>
    </location>
</feature>
<protein>
    <submittedName>
        <fullName evidence="5">Uncharacterized protein</fullName>
    </submittedName>
</protein>
<dbReference type="PANTHER" id="PTHR24173:SF74">
    <property type="entry name" value="ANKYRIN REPEAT DOMAIN-CONTAINING PROTEIN 16"/>
    <property type="match status" value="1"/>
</dbReference>
<dbReference type="EMBL" id="JALJOV010000374">
    <property type="protein sequence ID" value="KAK9864267.1"/>
    <property type="molecule type" value="Genomic_DNA"/>
</dbReference>
<keyword evidence="6" id="KW-1185">Reference proteome</keyword>
<comment type="caution">
    <text evidence="5">The sequence shown here is derived from an EMBL/GenBank/DDBJ whole genome shotgun (WGS) entry which is preliminary data.</text>
</comment>
<dbReference type="SUPFAM" id="SSF48403">
    <property type="entry name" value="Ankyrin repeat"/>
    <property type="match status" value="1"/>
</dbReference>
<sequence>MAGLLSRVRFDKEGETSTPKRTSQESERPSRVGTAQSTVSVDSHGEPPLRPPVTPPATSVDKAKLTLWELAELGMHKDIAWKVERTLDMDVNLRDKYGRTALMWAAEQGHVAAIETLLDLGSDRTIRDPHSNRSCLHLAARAGQAASLRALLEDLDEEERIAFLNDPDKNGITPVFLAKQKGEEGQAAFEFLMQNGARPAFAES</sequence>
<accession>A0AAW1T3G2</accession>
<evidence type="ECO:0000313" key="6">
    <source>
        <dbReference type="Proteomes" id="UP001485043"/>
    </source>
</evidence>
<keyword evidence="2 3" id="KW-0040">ANK repeat</keyword>
<organism evidence="5 6">
    <name type="scientific">Apatococcus fuscideae</name>
    <dbReference type="NCBI Taxonomy" id="2026836"/>
    <lineage>
        <taxon>Eukaryota</taxon>
        <taxon>Viridiplantae</taxon>
        <taxon>Chlorophyta</taxon>
        <taxon>core chlorophytes</taxon>
        <taxon>Trebouxiophyceae</taxon>
        <taxon>Chlorellales</taxon>
        <taxon>Chlorellaceae</taxon>
        <taxon>Apatococcus</taxon>
    </lineage>
</organism>
<dbReference type="Pfam" id="PF12796">
    <property type="entry name" value="Ank_2"/>
    <property type="match status" value="1"/>
</dbReference>
<dbReference type="Proteomes" id="UP001485043">
    <property type="component" value="Unassembled WGS sequence"/>
</dbReference>
<evidence type="ECO:0000256" key="1">
    <source>
        <dbReference type="ARBA" id="ARBA00022737"/>
    </source>
</evidence>
<proteinExistence type="predicted"/>
<dbReference type="SMART" id="SM00248">
    <property type="entry name" value="ANK"/>
    <property type="match status" value="2"/>
</dbReference>
<name>A0AAW1T3G2_9CHLO</name>
<evidence type="ECO:0000313" key="5">
    <source>
        <dbReference type="EMBL" id="KAK9864267.1"/>
    </source>
</evidence>
<keyword evidence="1" id="KW-0677">Repeat</keyword>
<reference evidence="5 6" key="1">
    <citation type="journal article" date="2024" name="Nat. Commun.">
        <title>Phylogenomics reveals the evolutionary origins of lichenization in chlorophyte algae.</title>
        <authorList>
            <person name="Puginier C."/>
            <person name="Libourel C."/>
            <person name="Otte J."/>
            <person name="Skaloud P."/>
            <person name="Haon M."/>
            <person name="Grisel S."/>
            <person name="Petersen M."/>
            <person name="Berrin J.G."/>
            <person name="Delaux P.M."/>
            <person name="Dal Grande F."/>
            <person name="Keller J."/>
        </authorList>
    </citation>
    <scope>NUCLEOTIDE SEQUENCE [LARGE SCALE GENOMIC DNA]</scope>
    <source>
        <strain evidence="5 6">SAG 2523</strain>
    </source>
</reference>